<proteinExistence type="predicted"/>
<comment type="caution">
    <text evidence="2">The sequence shown here is derived from an EMBL/GenBank/DDBJ whole genome shotgun (WGS) entry which is preliminary data.</text>
</comment>
<feature type="compositionally biased region" description="Basic and acidic residues" evidence="1">
    <location>
        <begin position="42"/>
        <end position="60"/>
    </location>
</feature>
<evidence type="ECO:0000313" key="2">
    <source>
        <dbReference type="EMBL" id="MBB5752960.1"/>
    </source>
</evidence>
<dbReference type="RefSeq" id="WP_183855222.1">
    <property type="nucleotide sequence ID" value="NZ_JACHOO010000003.1"/>
</dbReference>
<keyword evidence="3" id="KW-1185">Reference proteome</keyword>
<dbReference type="AlphaFoldDB" id="A0A7W9L1R4"/>
<feature type="region of interest" description="Disordered" evidence="1">
    <location>
        <begin position="1"/>
        <end position="94"/>
    </location>
</feature>
<sequence length="94" mass="9417">MTDHQTNAGNSALGNEKRPPDIQGGGSDKPMNEVESPIETGPESKRHIGGPDRAKEDDAARFSGGKGGSVGEQGNAGAPSYADDKVGGGGLRGG</sequence>
<reference evidence="2 3" key="1">
    <citation type="submission" date="2020-08" db="EMBL/GenBank/DDBJ databases">
        <title>Genomic Encyclopedia of Type Strains, Phase IV (KMG-IV): sequencing the most valuable type-strain genomes for metagenomic binning, comparative biology and taxonomic classification.</title>
        <authorList>
            <person name="Goeker M."/>
        </authorList>
    </citation>
    <scope>NUCLEOTIDE SEQUENCE [LARGE SCALE GENOMIC DNA]</scope>
    <source>
        <strain evidence="2 3">DSM 16268</strain>
    </source>
</reference>
<organism evidence="2 3">
    <name type="scientific">Prosthecomicrobium pneumaticum</name>
    <dbReference type="NCBI Taxonomy" id="81895"/>
    <lineage>
        <taxon>Bacteria</taxon>
        <taxon>Pseudomonadati</taxon>
        <taxon>Pseudomonadota</taxon>
        <taxon>Alphaproteobacteria</taxon>
        <taxon>Hyphomicrobiales</taxon>
        <taxon>Kaistiaceae</taxon>
        <taxon>Prosthecomicrobium</taxon>
    </lineage>
</organism>
<dbReference type="EMBL" id="JACHOO010000003">
    <property type="protein sequence ID" value="MBB5752960.1"/>
    <property type="molecule type" value="Genomic_DNA"/>
</dbReference>
<feature type="compositionally biased region" description="Polar residues" evidence="1">
    <location>
        <begin position="1"/>
        <end position="13"/>
    </location>
</feature>
<gene>
    <name evidence="2" type="ORF">GGQ63_002014</name>
</gene>
<name>A0A7W9L1R4_9HYPH</name>
<dbReference type="Proteomes" id="UP000523821">
    <property type="component" value="Unassembled WGS sequence"/>
</dbReference>
<evidence type="ECO:0000313" key="3">
    <source>
        <dbReference type="Proteomes" id="UP000523821"/>
    </source>
</evidence>
<evidence type="ECO:0000256" key="1">
    <source>
        <dbReference type="SAM" id="MobiDB-lite"/>
    </source>
</evidence>
<accession>A0A7W9L1R4</accession>
<protein>
    <submittedName>
        <fullName evidence="2">Uncharacterized protein</fullName>
    </submittedName>
</protein>